<dbReference type="InterPro" id="IPR010985">
    <property type="entry name" value="Ribbon_hlx_hlx"/>
</dbReference>
<dbReference type="InterPro" id="IPR013321">
    <property type="entry name" value="Arc_rbn_hlx_hlx"/>
</dbReference>
<dbReference type="EMBL" id="DS995259">
    <property type="protein sequence ID" value="EDZ39526.1"/>
    <property type="molecule type" value="Genomic_DNA"/>
</dbReference>
<organism evidence="1">
    <name type="scientific">Leptospirillum sp. Group II '5-way CG'</name>
    <dbReference type="NCBI Taxonomy" id="419541"/>
    <lineage>
        <taxon>Bacteria</taxon>
        <taxon>Pseudomonadati</taxon>
        <taxon>Nitrospirota</taxon>
        <taxon>Nitrospiria</taxon>
        <taxon>Nitrospirales</taxon>
        <taxon>Nitrospiraceae</taxon>
        <taxon>Leptospirillum</taxon>
    </lineage>
</organism>
<evidence type="ECO:0000313" key="1">
    <source>
        <dbReference type="EMBL" id="EDZ39526.1"/>
    </source>
</evidence>
<accession>B6AM19</accession>
<dbReference type="GO" id="GO:0006355">
    <property type="term" value="P:regulation of DNA-templated transcription"/>
    <property type="evidence" value="ECO:0007669"/>
    <property type="project" value="InterPro"/>
</dbReference>
<protein>
    <submittedName>
        <fullName evidence="1">Uncharacterized protein</fullName>
    </submittedName>
</protein>
<dbReference type="SUPFAM" id="SSF47598">
    <property type="entry name" value="Ribbon-helix-helix"/>
    <property type="match status" value="1"/>
</dbReference>
<reference evidence="1" key="1">
    <citation type="journal article" date="2004" name="Nature">
        <title>Community structure and metabolism through reconstruction of microbial genomes from the environment.</title>
        <authorList>
            <person name="Tyson G.W."/>
            <person name="Chapman J."/>
            <person name="Hugenholtz P."/>
            <person name="Allen E.E."/>
            <person name="Ram R.J."/>
            <person name="Richardson P.M."/>
            <person name="Solovyev V.V."/>
            <person name="Rubin E.M."/>
            <person name="Rokhsar D.S."/>
            <person name="Banfield J.F."/>
        </authorList>
    </citation>
    <scope>NUCLEOTIDE SEQUENCE [LARGE SCALE GENOMIC DNA]</scope>
</reference>
<dbReference type="AlphaFoldDB" id="B6AM19"/>
<dbReference type="Gene3D" id="1.10.1220.10">
    <property type="entry name" value="Met repressor-like"/>
    <property type="match status" value="1"/>
</dbReference>
<reference evidence="1" key="2">
    <citation type="journal article" date="2008" name="PLoS Biol.">
        <title>Population genomic analysis of strain variation in Leptospirillum group II bacteria involved in acid mine drainage formation.</title>
        <authorList>
            <person name="Simmons S.L."/>
            <person name="Dibartolo G."/>
            <person name="Denef V.J."/>
            <person name="Goltsman D.S."/>
            <person name="Thelen M.P."/>
            <person name="Banfield J.F."/>
        </authorList>
    </citation>
    <scope>NUCLEOTIDE SEQUENCE [LARGE SCALE GENOMIC DNA]</scope>
</reference>
<proteinExistence type="predicted"/>
<gene>
    <name evidence="1" type="ORF">CGL2_11277165</name>
</gene>
<sequence>MRTKMKTKVVRIRIDSETETRLKNVAASEGKSVSETIRSLIMQSLESSFKHVAPGSGIDPEMILSRIETAIKSSPGSGSGIDPEQVKKEIGSVLGNALKPILETLTILRAEGVGGSPGKGSEIDPALIRFLTEKVSFTNALLIGVSSKMAGTYIADHSDRMKQAKAVVASEMREISGGAR</sequence>
<name>B6AM19_9BACT</name>